<keyword evidence="4" id="KW-1133">Transmembrane helix</keyword>
<organism evidence="5 6">
    <name type="scientific">Vicia faba</name>
    <name type="common">Broad bean</name>
    <name type="synonym">Faba vulgaris</name>
    <dbReference type="NCBI Taxonomy" id="3906"/>
    <lineage>
        <taxon>Eukaryota</taxon>
        <taxon>Viridiplantae</taxon>
        <taxon>Streptophyta</taxon>
        <taxon>Embryophyta</taxon>
        <taxon>Tracheophyta</taxon>
        <taxon>Spermatophyta</taxon>
        <taxon>Magnoliopsida</taxon>
        <taxon>eudicotyledons</taxon>
        <taxon>Gunneridae</taxon>
        <taxon>Pentapetalae</taxon>
        <taxon>rosids</taxon>
        <taxon>fabids</taxon>
        <taxon>Fabales</taxon>
        <taxon>Fabaceae</taxon>
        <taxon>Papilionoideae</taxon>
        <taxon>50 kb inversion clade</taxon>
        <taxon>NPAAA clade</taxon>
        <taxon>Hologalegina</taxon>
        <taxon>IRL clade</taxon>
        <taxon>Fabeae</taxon>
        <taxon>Vicia</taxon>
    </lineage>
</organism>
<dbReference type="Gene3D" id="3.30.559.10">
    <property type="entry name" value="Chloramphenicol acetyltransferase-like domain"/>
    <property type="match status" value="2"/>
</dbReference>
<gene>
    <name evidence="5" type="ORF">VFH_V170000</name>
</gene>
<sequence length="469" mass="53478">MEIERVSRETIKPSSPTPSHLRIYPLSFIDNIFVCNVPLLFFYNSNKSCDQNSKILQLKRSLSHVLSKYYIFAGRLKNRITIECDDQGVLFLVTKIKNKLSDILEYPEEKLLNSLFADGLQWKDVDPSVALVAIQINCFECGGMAISICMNHKCGDASTLINLMKEWAIINKKLEEENEKKLLILPFPLHEGGGSIFPQKNLPIFPESVLNGKKNMACKRFVFQPSIIKFLKELASSSSVLYPSRVLVVKAWIYKHAVSSMGINFKTSSFQMAVDLRKRMIPPLSEKCVGNIVWMSTMFADKEEMELKDVVCKIKEGLSEFCDVYPKLFGGNNFLLLSEFMNKVINLKSKKKDGIGFSSWCNFPIYEVDFGWGKPTWVTTCGCPWKNFVILMDRKDGNGIDAIVSLEENHMTKLEHEYMELLRCVSPKVVTNSRISTCGCSWEDLMILCFLLITCLVWFGMIAYVCCNF</sequence>
<dbReference type="EMBL" id="OX451740">
    <property type="protein sequence ID" value="CAI8615255.1"/>
    <property type="molecule type" value="Genomic_DNA"/>
</dbReference>
<evidence type="ECO:0000256" key="2">
    <source>
        <dbReference type="ARBA" id="ARBA00022679"/>
    </source>
</evidence>
<evidence type="ECO:0000313" key="5">
    <source>
        <dbReference type="EMBL" id="CAI8615255.1"/>
    </source>
</evidence>
<dbReference type="GO" id="GO:0016746">
    <property type="term" value="F:acyltransferase activity"/>
    <property type="evidence" value="ECO:0007669"/>
    <property type="project" value="UniProtKB-KW"/>
</dbReference>
<dbReference type="InterPro" id="IPR023213">
    <property type="entry name" value="CAT-like_dom_sf"/>
</dbReference>
<dbReference type="PANTHER" id="PTHR31623:SF122">
    <property type="entry name" value="HXXXD-TYPE ACYL-TRANSFERASE FAMILY PROTEIN"/>
    <property type="match status" value="1"/>
</dbReference>
<evidence type="ECO:0000256" key="3">
    <source>
        <dbReference type="ARBA" id="ARBA00023315"/>
    </source>
</evidence>
<proteinExistence type="inferred from homology"/>
<protein>
    <submittedName>
        <fullName evidence="5">Uncharacterized protein</fullName>
    </submittedName>
</protein>
<dbReference type="Pfam" id="PF02458">
    <property type="entry name" value="Transferase"/>
    <property type="match status" value="1"/>
</dbReference>
<name>A0AAV1B205_VICFA</name>
<keyword evidence="3" id="KW-0012">Acyltransferase</keyword>
<evidence type="ECO:0000256" key="4">
    <source>
        <dbReference type="SAM" id="Phobius"/>
    </source>
</evidence>
<keyword evidence="4" id="KW-0472">Membrane</keyword>
<evidence type="ECO:0000313" key="6">
    <source>
        <dbReference type="Proteomes" id="UP001157006"/>
    </source>
</evidence>
<dbReference type="PANTHER" id="PTHR31623">
    <property type="entry name" value="F21J9.9"/>
    <property type="match status" value="1"/>
</dbReference>
<keyword evidence="6" id="KW-1185">Reference proteome</keyword>
<dbReference type="AlphaFoldDB" id="A0AAV1B205"/>
<keyword evidence="2" id="KW-0808">Transferase</keyword>
<accession>A0AAV1B205</accession>
<reference evidence="5 6" key="1">
    <citation type="submission" date="2023-01" db="EMBL/GenBank/DDBJ databases">
        <authorList>
            <person name="Kreplak J."/>
        </authorList>
    </citation>
    <scope>NUCLEOTIDE SEQUENCE [LARGE SCALE GENOMIC DNA]</scope>
</reference>
<feature type="transmembrane region" description="Helical" evidence="4">
    <location>
        <begin position="445"/>
        <end position="467"/>
    </location>
</feature>
<evidence type="ECO:0000256" key="1">
    <source>
        <dbReference type="ARBA" id="ARBA00009861"/>
    </source>
</evidence>
<keyword evidence="4" id="KW-0812">Transmembrane</keyword>
<comment type="similarity">
    <text evidence="1">Belongs to the plant acyltransferase family.</text>
</comment>
<dbReference type="Proteomes" id="UP001157006">
    <property type="component" value="Chromosome 5"/>
</dbReference>